<dbReference type="Gene3D" id="3.30.420.10">
    <property type="entry name" value="Ribonuclease H-like superfamily/Ribonuclease H"/>
    <property type="match status" value="1"/>
</dbReference>
<dbReference type="AlphaFoldDB" id="A0A6P4B543"/>
<dbReference type="Pfam" id="PF20167">
    <property type="entry name" value="Transposase_32"/>
    <property type="match status" value="1"/>
</dbReference>
<keyword evidence="3" id="KW-1185">Reference proteome</keyword>
<dbReference type="RefSeq" id="XP_015932304.2">
    <property type="nucleotide sequence ID" value="XM_016076818.2"/>
</dbReference>
<dbReference type="GeneID" id="107458594"/>
<name>A0A6P4B543_ARADU</name>
<feature type="domain" description="Integrase catalytic" evidence="2">
    <location>
        <begin position="1"/>
        <end position="146"/>
    </location>
</feature>
<proteinExistence type="predicted"/>
<dbReference type="KEGG" id="adu:107458594"/>
<dbReference type="InterPro" id="IPR036397">
    <property type="entry name" value="RNaseH_sf"/>
</dbReference>
<dbReference type="SUPFAM" id="SSF53098">
    <property type="entry name" value="Ribonuclease H-like"/>
    <property type="match status" value="1"/>
</dbReference>
<organism evidence="3 4">
    <name type="scientific">Arachis duranensis</name>
    <name type="common">Wild peanut</name>
    <dbReference type="NCBI Taxonomy" id="130453"/>
    <lineage>
        <taxon>Eukaryota</taxon>
        <taxon>Viridiplantae</taxon>
        <taxon>Streptophyta</taxon>
        <taxon>Embryophyta</taxon>
        <taxon>Tracheophyta</taxon>
        <taxon>Spermatophyta</taxon>
        <taxon>Magnoliopsida</taxon>
        <taxon>eudicotyledons</taxon>
        <taxon>Gunneridae</taxon>
        <taxon>Pentapetalae</taxon>
        <taxon>rosids</taxon>
        <taxon>fabids</taxon>
        <taxon>Fabales</taxon>
        <taxon>Fabaceae</taxon>
        <taxon>Papilionoideae</taxon>
        <taxon>50 kb inversion clade</taxon>
        <taxon>dalbergioids sensu lato</taxon>
        <taxon>Dalbergieae</taxon>
        <taxon>Pterocarpus clade</taxon>
        <taxon>Arachis</taxon>
    </lineage>
</organism>
<protein>
    <submittedName>
        <fullName evidence="4">Uncharacterized protein LOC107458594</fullName>
    </submittedName>
</protein>
<dbReference type="PANTHER" id="PTHR47266">
    <property type="entry name" value="ENDONUCLEASE-RELATED"/>
    <property type="match status" value="1"/>
</dbReference>
<dbReference type="InterPro" id="IPR052160">
    <property type="entry name" value="Gypsy_RT_Integrase-like"/>
</dbReference>
<evidence type="ECO:0000259" key="2">
    <source>
        <dbReference type="PROSITE" id="PS50994"/>
    </source>
</evidence>
<evidence type="ECO:0000256" key="1">
    <source>
        <dbReference type="SAM" id="MobiDB-lite"/>
    </source>
</evidence>
<gene>
    <name evidence="4" type="primary">LOC107458594</name>
</gene>
<reference evidence="3" key="1">
    <citation type="journal article" date="2016" name="Nat. Genet.">
        <title>The genome sequences of Arachis duranensis and Arachis ipaensis, the diploid ancestors of cultivated peanut.</title>
        <authorList>
            <person name="Bertioli D.J."/>
            <person name="Cannon S.B."/>
            <person name="Froenicke L."/>
            <person name="Huang G."/>
            <person name="Farmer A.D."/>
            <person name="Cannon E.K."/>
            <person name="Liu X."/>
            <person name="Gao D."/>
            <person name="Clevenger J."/>
            <person name="Dash S."/>
            <person name="Ren L."/>
            <person name="Moretzsohn M.C."/>
            <person name="Shirasawa K."/>
            <person name="Huang W."/>
            <person name="Vidigal B."/>
            <person name="Abernathy B."/>
            <person name="Chu Y."/>
            <person name="Niederhuth C.E."/>
            <person name="Umale P."/>
            <person name="Araujo A.C."/>
            <person name="Kozik A."/>
            <person name="Kim K.D."/>
            <person name="Burow M.D."/>
            <person name="Varshney R.K."/>
            <person name="Wang X."/>
            <person name="Zhang X."/>
            <person name="Barkley N."/>
            <person name="Guimaraes P.M."/>
            <person name="Isobe S."/>
            <person name="Guo B."/>
            <person name="Liao B."/>
            <person name="Stalker H.T."/>
            <person name="Schmitz R.J."/>
            <person name="Scheffler B.E."/>
            <person name="Leal-Bertioli S.C."/>
            <person name="Xun X."/>
            <person name="Jackson S.A."/>
            <person name="Michelmore R."/>
            <person name="Ozias-Akins P."/>
        </authorList>
    </citation>
    <scope>NUCLEOTIDE SEQUENCE [LARGE SCALE GENOMIC DNA]</scope>
    <source>
        <strain evidence="3">cv. V14167</strain>
    </source>
</reference>
<accession>A0A6P4B543</accession>
<evidence type="ECO:0000313" key="4">
    <source>
        <dbReference type="RefSeq" id="XP_015932304.2"/>
    </source>
</evidence>
<dbReference type="PROSITE" id="PS50994">
    <property type="entry name" value="INTEGRASE"/>
    <property type="match status" value="1"/>
</dbReference>
<dbReference type="GO" id="GO:0015074">
    <property type="term" value="P:DNA integration"/>
    <property type="evidence" value="ECO:0007669"/>
    <property type="project" value="InterPro"/>
</dbReference>
<dbReference type="GO" id="GO:0003676">
    <property type="term" value="F:nucleic acid binding"/>
    <property type="evidence" value="ECO:0007669"/>
    <property type="project" value="InterPro"/>
</dbReference>
<dbReference type="InterPro" id="IPR046796">
    <property type="entry name" value="Transposase_32_dom"/>
</dbReference>
<evidence type="ECO:0000313" key="3">
    <source>
        <dbReference type="Proteomes" id="UP000515211"/>
    </source>
</evidence>
<dbReference type="InterPro" id="IPR001584">
    <property type="entry name" value="Integrase_cat-core"/>
</dbReference>
<sequence length="296" mass="34034">MGPFPTSYSNKHILVAVDYVSKWVEAIVTRTNDNMIVINFLRQNIFSRFGVPRALISDGGSHFGNRSLEAPLMRYGVKHRVATPYHPQTSGQTEVSIRELIRILEKTVGTSRKDRSKRLDNALWAYKTAFKTPIGMTPYQLVYGKWINDKDGRPNQLRRRDLSPHARGWLDFVRRSLNPTSNTSEVTLERAMLIYNIMKGENVNVGKMITNNINRLLKSTKDSTRVEKIIDEVLVDQEEPITTKKMAKVVAVYSLQRAREHIAHAHVPQGQPQQEEEVEEQPHYLALQPPPYQQYQ</sequence>
<dbReference type="Pfam" id="PF00665">
    <property type="entry name" value="rve"/>
    <property type="match status" value="1"/>
</dbReference>
<reference evidence="4" key="2">
    <citation type="submission" date="2025-08" db="UniProtKB">
        <authorList>
            <consortium name="RefSeq"/>
        </authorList>
    </citation>
    <scope>IDENTIFICATION</scope>
    <source>
        <tissue evidence="4">Whole plant</tissue>
    </source>
</reference>
<dbReference type="InterPro" id="IPR012337">
    <property type="entry name" value="RNaseH-like_sf"/>
</dbReference>
<feature type="region of interest" description="Disordered" evidence="1">
    <location>
        <begin position="265"/>
        <end position="296"/>
    </location>
</feature>
<dbReference type="Proteomes" id="UP000515211">
    <property type="component" value="Chromosome 7"/>
</dbReference>